<dbReference type="Pfam" id="PF04012">
    <property type="entry name" value="PspA_IM30"/>
    <property type="match status" value="1"/>
</dbReference>
<dbReference type="EMBL" id="JAMXFF010000043">
    <property type="protein sequence ID" value="MCT7969150.1"/>
    <property type="molecule type" value="Genomic_DNA"/>
</dbReference>
<keyword evidence="5" id="KW-1185">Reference proteome</keyword>
<evidence type="ECO:0000256" key="3">
    <source>
        <dbReference type="SAM" id="MobiDB-lite"/>
    </source>
</evidence>
<feature type="coiled-coil region" evidence="2">
    <location>
        <begin position="26"/>
        <end position="60"/>
    </location>
</feature>
<evidence type="ECO:0000313" key="5">
    <source>
        <dbReference type="Proteomes" id="UP001525890"/>
    </source>
</evidence>
<evidence type="ECO:0000256" key="2">
    <source>
        <dbReference type="SAM" id="Coils"/>
    </source>
</evidence>
<organism evidence="4 5">
    <name type="scientific">Laspinema palackyanum D2a</name>
    <dbReference type="NCBI Taxonomy" id="2953684"/>
    <lineage>
        <taxon>Bacteria</taxon>
        <taxon>Bacillati</taxon>
        <taxon>Cyanobacteriota</taxon>
        <taxon>Cyanophyceae</taxon>
        <taxon>Oscillatoriophycideae</taxon>
        <taxon>Oscillatoriales</taxon>
        <taxon>Laspinemataceae</taxon>
        <taxon>Laspinema</taxon>
        <taxon>Laspinema palackyanum</taxon>
    </lineage>
</organism>
<sequence>MGLFDRIMRVIRANINSLINKAEDPEKILEQTMIEMQEDLTQLRQAVAQAIATQKRTERQYSQAQSTADEWYRRAQLALQKGDDNLAREALTRRKSYQDTATSMKAQINQQTGLVEQLKQNMRALEGKIVEARTKKDLYIARARSAQASERLNEMLGNVGTGNAMAAFERMEEKVMQLEARSEAVASLGGDDLEKKFASLESGGDVDDELTALKAQISGNNSARPELQPVFAPRDPEIEGELQKLRDRMDD</sequence>
<dbReference type="PANTHER" id="PTHR31088:SF6">
    <property type="entry name" value="PHAGE SHOCK PROTEIN A"/>
    <property type="match status" value="1"/>
</dbReference>
<name>A0ABT2MYT5_9CYAN</name>
<evidence type="ECO:0000313" key="4">
    <source>
        <dbReference type="EMBL" id="MCT7969150.1"/>
    </source>
</evidence>
<dbReference type="Proteomes" id="UP001525890">
    <property type="component" value="Unassembled WGS sequence"/>
</dbReference>
<dbReference type="PANTHER" id="PTHR31088">
    <property type="entry name" value="MEMBRANE-ASSOCIATED PROTEIN VIPP1, CHLOROPLASTIC"/>
    <property type="match status" value="1"/>
</dbReference>
<comment type="caution">
    <text evidence="4">The sequence shown here is derived from an EMBL/GenBank/DDBJ whole genome shotgun (WGS) entry which is preliminary data.</text>
</comment>
<gene>
    <name evidence="4" type="ORF">NG799_22810</name>
</gene>
<keyword evidence="2" id="KW-0175">Coiled coil</keyword>
<comment type="similarity">
    <text evidence="1">Belongs to the PspA/Vipp/IM30 family.</text>
</comment>
<evidence type="ECO:0000256" key="1">
    <source>
        <dbReference type="ARBA" id="ARBA00043985"/>
    </source>
</evidence>
<feature type="region of interest" description="Disordered" evidence="3">
    <location>
        <begin position="218"/>
        <end position="251"/>
    </location>
</feature>
<accession>A0ABT2MYT5</accession>
<feature type="compositionally biased region" description="Basic and acidic residues" evidence="3">
    <location>
        <begin position="234"/>
        <end position="251"/>
    </location>
</feature>
<proteinExistence type="inferred from homology"/>
<dbReference type="RefSeq" id="WP_368008641.1">
    <property type="nucleotide sequence ID" value="NZ_JAMXFF010000043.1"/>
</dbReference>
<protein>
    <submittedName>
        <fullName evidence="4">PspA/IM30 family protein</fullName>
    </submittedName>
</protein>
<feature type="coiled-coil region" evidence="2">
    <location>
        <begin position="101"/>
        <end position="135"/>
    </location>
</feature>
<reference evidence="4 5" key="1">
    <citation type="journal article" date="2022" name="Front. Microbiol.">
        <title>High genomic differentiation and limited gene flow indicate recent cryptic speciation within the genus Laspinema (cyanobacteria).</title>
        <authorList>
            <person name="Stanojkovic A."/>
            <person name="Skoupy S."/>
            <person name="Skaloud P."/>
            <person name="Dvorak P."/>
        </authorList>
    </citation>
    <scope>NUCLEOTIDE SEQUENCE [LARGE SCALE GENOMIC DNA]</scope>
    <source>
        <strain evidence="4 5">D2a</strain>
    </source>
</reference>
<dbReference type="InterPro" id="IPR007157">
    <property type="entry name" value="PspA_VIPP1"/>
</dbReference>